<reference evidence="1" key="2">
    <citation type="submission" date="2015-02" db="UniProtKB">
        <authorList>
            <consortium name="EnsemblMetazoa"/>
        </authorList>
    </citation>
    <scope>IDENTIFICATION</scope>
</reference>
<dbReference type="HOGENOM" id="CLU_2576892_0_0_1"/>
<evidence type="ECO:0000313" key="1">
    <source>
        <dbReference type="EnsemblMetazoa" id="SMAR005184-PA"/>
    </source>
</evidence>
<reference evidence="2" key="1">
    <citation type="submission" date="2011-05" db="EMBL/GenBank/DDBJ databases">
        <authorList>
            <person name="Richards S.R."/>
            <person name="Qu J."/>
            <person name="Jiang H."/>
            <person name="Jhangiani S.N."/>
            <person name="Agravi P."/>
            <person name="Goodspeed R."/>
            <person name="Gross S."/>
            <person name="Mandapat C."/>
            <person name="Jackson L."/>
            <person name="Mathew T."/>
            <person name="Pu L."/>
            <person name="Thornton R."/>
            <person name="Saada N."/>
            <person name="Wilczek-Boney K.B."/>
            <person name="Lee S."/>
            <person name="Kovar C."/>
            <person name="Wu Y."/>
            <person name="Scherer S.E."/>
            <person name="Worley K.C."/>
            <person name="Muzny D.M."/>
            <person name="Gibbs R."/>
        </authorList>
    </citation>
    <scope>NUCLEOTIDE SEQUENCE</scope>
    <source>
        <strain evidence="2">Brora</strain>
    </source>
</reference>
<name>T1IVI6_STRMM</name>
<proteinExistence type="predicted"/>
<dbReference type="AlphaFoldDB" id="T1IVI6"/>
<dbReference type="Proteomes" id="UP000014500">
    <property type="component" value="Unassembled WGS sequence"/>
</dbReference>
<accession>T1IVI6</accession>
<dbReference type="EMBL" id="JH431584">
    <property type="status" value="NOT_ANNOTATED_CDS"/>
    <property type="molecule type" value="Genomic_DNA"/>
</dbReference>
<dbReference type="EnsemblMetazoa" id="SMAR005184-RA">
    <property type="protein sequence ID" value="SMAR005184-PA"/>
    <property type="gene ID" value="SMAR005184"/>
</dbReference>
<sequence>MMTLAFAHAFSPEDVGKEKRVKYEACFCSLSWSLWPSQVLNTCTALATLTVTQPSTTVMPIPHFITAAKLLVITPSCLLVQ</sequence>
<organism evidence="1 2">
    <name type="scientific">Strigamia maritima</name>
    <name type="common">European centipede</name>
    <name type="synonym">Geophilus maritimus</name>
    <dbReference type="NCBI Taxonomy" id="126957"/>
    <lineage>
        <taxon>Eukaryota</taxon>
        <taxon>Metazoa</taxon>
        <taxon>Ecdysozoa</taxon>
        <taxon>Arthropoda</taxon>
        <taxon>Myriapoda</taxon>
        <taxon>Chilopoda</taxon>
        <taxon>Pleurostigmophora</taxon>
        <taxon>Geophilomorpha</taxon>
        <taxon>Linotaeniidae</taxon>
        <taxon>Strigamia</taxon>
    </lineage>
</organism>
<keyword evidence="2" id="KW-1185">Reference proteome</keyword>
<protein>
    <submittedName>
        <fullName evidence="1">Uncharacterized protein</fullName>
    </submittedName>
</protein>
<evidence type="ECO:0000313" key="2">
    <source>
        <dbReference type="Proteomes" id="UP000014500"/>
    </source>
</evidence>